<keyword evidence="1" id="KW-0472">Membrane</keyword>
<proteinExistence type="predicted"/>
<dbReference type="STRING" id="684065.SAMN05421738_10314"/>
<keyword evidence="1" id="KW-1133">Transmembrane helix</keyword>
<reference evidence="3" key="1">
    <citation type="submission" date="2016-10" db="EMBL/GenBank/DDBJ databases">
        <authorList>
            <person name="Varghese N."/>
            <person name="Submissions S."/>
        </authorList>
    </citation>
    <scope>NUCLEOTIDE SEQUENCE [LARGE SCALE GENOMIC DNA]</scope>
    <source>
        <strain evidence="3">XJ109</strain>
    </source>
</reference>
<accession>A0A1I4U0Z9</accession>
<evidence type="ECO:0000313" key="2">
    <source>
        <dbReference type="EMBL" id="SFM82585.1"/>
    </source>
</evidence>
<feature type="transmembrane region" description="Helical" evidence="1">
    <location>
        <begin position="21"/>
        <end position="42"/>
    </location>
</feature>
<evidence type="ECO:0000313" key="3">
    <source>
        <dbReference type="Proteomes" id="UP000199149"/>
    </source>
</evidence>
<dbReference type="RefSeq" id="WP_260562368.1">
    <property type="nucleotide sequence ID" value="NZ_FOUZ01000003.1"/>
</dbReference>
<protein>
    <submittedName>
        <fullName evidence="2">Uncharacterized protein</fullName>
    </submittedName>
</protein>
<name>A0A1I4U0Z9_9FLAO</name>
<organism evidence="2 3">
    <name type="scientific">Algoriella xinjiangensis</name>
    <dbReference type="NCBI Taxonomy" id="684065"/>
    <lineage>
        <taxon>Bacteria</taxon>
        <taxon>Pseudomonadati</taxon>
        <taxon>Bacteroidota</taxon>
        <taxon>Flavobacteriia</taxon>
        <taxon>Flavobacteriales</taxon>
        <taxon>Weeksellaceae</taxon>
        <taxon>Algoriella</taxon>
    </lineage>
</organism>
<keyword evidence="3" id="KW-1185">Reference proteome</keyword>
<gene>
    <name evidence="2" type="ORF">SAMN05421738_10314</name>
</gene>
<dbReference type="EMBL" id="FOUZ01000003">
    <property type="protein sequence ID" value="SFM82585.1"/>
    <property type="molecule type" value="Genomic_DNA"/>
</dbReference>
<evidence type="ECO:0000256" key="1">
    <source>
        <dbReference type="SAM" id="Phobius"/>
    </source>
</evidence>
<sequence>MHSRKISKTKKVGFGSKTINIKDIAIVSVIIIVVALIILRFMNA</sequence>
<keyword evidence="1" id="KW-0812">Transmembrane</keyword>
<dbReference type="AlphaFoldDB" id="A0A1I4U0Z9"/>
<dbReference type="Proteomes" id="UP000199149">
    <property type="component" value="Unassembled WGS sequence"/>
</dbReference>